<organism evidence="2 3">
    <name type="scientific">Halopseudomonas laoshanensis</name>
    <dbReference type="NCBI Taxonomy" id="2268758"/>
    <lineage>
        <taxon>Bacteria</taxon>
        <taxon>Pseudomonadati</taxon>
        <taxon>Pseudomonadota</taxon>
        <taxon>Gammaproteobacteria</taxon>
        <taxon>Pseudomonadales</taxon>
        <taxon>Pseudomonadaceae</taxon>
        <taxon>Halopseudomonas</taxon>
    </lineage>
</organism>
<protein>
    <recommendedName>
        <fullName evidence="1">TniQ domain-containing protein</fullName>
    </recommendedName>
</protein>
<sequence length="424" mass="47990">MSLFRMALEGVGSPDVESFASYVHRTALEHGVYVGEIIRYVTRTDGERKPMFFYRKPQELVRPSLATTALVAAFESAASVTLTEGTLWFMNGPLSLSGDEVIAGFRWCPHCFSEMATFGIPPYFKLLWHMASVVACPTHKTPFEQTCPSCAEPQETYRKQWPLDHCQLCGVSLWAHAVSRPALSCGTNFDREDHDVIQLFIDLATCRPNSLPDSGPRISLEKIFDHYWRYDMEQELYDLLSRDVLLSALHSETKMSFQSARRFAYMLGIPLFPLLAGEAHLCSGILSAAWVCELKPSFMLTRRRSQTDHPRILRALKRALASEALPPTIPELASRLWVSVGYLEYRYAPIVARLRAVRRDLLRKERERMLLTARNAAVAHFADELTGGCSLSRKQAYRQLRSVTGLPKWVLKNAIQDAYSALHG</sequence>
<name>A0A7V7KVI2_9GAMM</name>
<gene>
    <name evidence="2" type="ORF">DT594_16255</name>
</gene>
<proteinExistence type="predicted"/>
<evidence type="ECO:0000313" key="3">
    <source>
        <dbReference type="Proteomes" id="UP000463138"/>
    </source>
</evidence>
<keyword evidence="3" id="KW-1185">Reference proteome</keyword>
<reference evidence="2 3" key="1">
    <citation type="submission" date="2018-07" db="EMBL/GenBank/DDBJ databases">
        <title>Pseudomonas laoshanensis sp. nov., isolated from soil.</title>
        <authorList>
            <person name="Sun J."/>
            <person name="Yu L."/>
            <person name="Wang M."/>
            <person name="Zhang C."/>
        </authorList>
    </citation>
    <scope>NUCLEOTIDE SEQUENCE [LARGE SCALE GENOMIC DNA]</scope>
    <source>
        <strain evidence="2 3">Y22</strain>
    </source>
</reference>
<evidence type="ECO:0000259" key="1">
    <source>
        <dbReference type="Pfam" id="PF06527"/>
    </source>
</evidence>
<dbReference type="Pfam" id="PF06527">
    <property type="entry name" value="TniQ"/>
    <property type="match status" value="1"/>
</dbReference>
<feature type="domain" description="TniQ" evidence="1">
    <location>
        <begin position="13"/>
        <end position="141"/>
    </location>
</feature>
<dbReference type="AlphaFoldDB" id="A0A7V7KVI2"/>
<dbReference type="InterPro" id="IPR009492">
    <property type="entry name" value="TniQ"/>
</dbReference>
<dbReference type="EMBL" id="QOVF01000007">
    <property type="protein sequence ID" value="KAA0691791.1"/>
    <property type="molecule type" value="Genomic_DNA"/>
</dbReference>
<evidence type="ECO:0000313" key="2">
    <source>
        <dbReference type="EMBL" id="KAA0691791.1"/>
    </source>
</evidence>
<dbReference type="OrthoDB" id="6917259at2"/>
<comment type="caution">
    <text evidence="2">The sequence shown here is derived from an EMBL/GenBank/DDBJ whole genome shotgun (WGS) entry which is preliminary data.</text>
</comment>
<dbReference type="Proteomes" id="UP000463138">
    <property type="component" value="Unassembled WGS sequence"/>
</dbReference>
<accession>A0A7V7KVI2</accession>
<dbReference type="RefSeq" id="WP_096346832.1">
    <property type="nucleotide sequence ID" value="NZ_QOVF01000007.1"/>
</dbReference>